<evidence type="ECO:0000256" key="2">
    <source>
        <dbReference type="ARBA" id="ARBA00022598"/>
    </source>
</evidence>
<keyword evidence="6" id="KW-1185">Reference proteome</keyword>
<reference evidence="5 6" key="1">
    <citation type="journal article" date="2020" name="Mol. Plant">
        <title>The Chromosome-Based Rubber Tree Genome Provides New Insights into Spurge Genome Evolution and Rubber Biosynthesis.</title>
        <authorList>
            <person name="Liu J."/>
            <person name="Shi C."/>
            <person name="Shi C.C."/>
            <person name="Li W."/>
            <person name="Zhang Q.J."/>
            <person name="Zhang Y."/>
            <person name="Li K."/>
            <person name="Lu H.F."/>
            <person name="Shi C."/>
            <person name="Zhu S.T."/>
            <person name="Xiao Z.Y."/>
            <person name="Nan H."/>
            <person name="Yue Y."/>
            <person name="Zhu X.G."/>
            <person name="Wu Y."/>
            <person name="Hong X.N."/>
            <person name="Fan G.Y."/>
            <person name="Tong Y."/>
            <person name="Zhang D."/>
            <person name="Mao C.L."/>
            <person name="Liu Y.L."/>
            <person name="Hao S.J."/>
            <person name="Liu W.Q."/>
            <person name="Lv M.Q."/>
            <person name="Zhang H.B."/>
            <person name="Liu Y."/>
            <person name="Hu-Tang G.R."/>
            <person name="Wang J.P."/>
            <person name="Wang J.H."/>
            <person name="Sun Y.H."/>
            <person name="Ni S.B."/>
            <person name="Chen W.B."/>
            <person name="Zhang X.C."/>
            <person name="Jiao Y.N."/>
            <person name="Eichler E.E."/>
            <person name="Li G.H."/>
            <person name="Liu X."/>
            <person name="Gao L.Z."/>
        </authorList>
    </citation>
    <scope>NUCLEOTIDE SEQUENCE [LARGE SCALE GENOMIC DNA]</scope>
    <source>
        <strain evidence="6">cv. GT1</strain>
        <tissue evidence="5">Leaf</tissue>
    </source>
</reference>
<gene>
    <name evidence="5" type="ORF">GH714_035490</name>
</gene>
<proteinExistence type="inferred from homology"/>
<dbReference type="InterPro" id="IPR018109">
    <property type="entry name" value="Folylpolyglutamate_synth_CS"/>
</dbReference>
<keyword evidence="4" id="KW-0067">ATP-binding</keyword>
<dbReference type="Proteomes" id="UP000467840">
    <property type="component" value="Chromosome 9"/>
</dbReference>
<evidence type="ECO:0000256" key="4">
    <source>
        <dbReference type="ARBA" id="ARBA00022840"/>
    </source>
</evidence>
<dbReference type="PROSITE" id="PS01012">
    <property type="entry name" value="FOLYLPOLYGLU_SYNT_2"/>
    <property type="match status" value="1"/>
</dbReference>
<comment type="similarity">
    <text evidence="1">Belongs to the folylpolyglutamate synthase family.</text>
</comment>
<dbReference type="Gene3D" id="3.40.1190.10">
    <property type="entry name" value="Mur-like, catalytic domain"/>
    <property type="match status" value="1"/>
</dbReference>
<dbReference type="PANTHER" id="PTHR11136">
    <property type="entry name" value="FOLYLPOLYGLUTAMATE SYNTHASE-RELATED"/>
    <property type="match status" value="1"/>
</dbReference>
<dbReference type="InterPro" id="IPR001645">
    <property type="entry name" value="Folylpolyglutamate_synth"/>
</dbReference>
<comment type="caution">
    <text evidence="5">The sequence shown here is derived from an EMBL/GenBank/DDBJ whole genome shotgun (WGS) entry which is preliminary data.</text>
</comment>
<organism evidence="5 6">
    <name type="scientific">Hevea brasiliensis</name>
    <name type="common">Para rubber tree</name>
    <name type="synonym">Siphonia brasiliensis</name>
    <dbReference type="NCBI Taxonomy" id="3981"/>
    <lineage>
        <taxon>Eukaryota</taxon>
        <taxon>Viridiplantae</taxon>
        <taxon>Streptophyta</taxon>
        <taxon>Embryophyta</taxon>
        <taxon>Tracheophyta</taxon>
        <taxon>Spermatophyta</taxon>
        <taxon>Magnoliopsida</taxon>
        <taxon>eudicotyledons</taxon>
        <taxon>Gunneridae</taxon>
        <taxon>Pentapetalae</taxon>
        <taxon>rosids</taxon>
        <taxon>fabids</taxon>
        <taxon>Malpighiales</taxon>
        <taxon>Euphorbiaceae</taxon>
        <taxon>Crotonoideae</taxon>
        <taxon>Micrandreae</taxon>
        <taxon>Hevea</taxon>
    </lineage>
</organism>
<evidence type="ECO:0000256" key="1">
    <source>
        <dbReference type="ARBA" id="ARBA00008276"/>
    </source>
</evidence>
<dbReference type="GO" id="GO:0005739">
    <property type="term" value="C:mitochondrion"/>
    <property type="evidence" value="ECO:0007669"/>
    <property type="project" value="TreeGrafter"/>
</dbReference>
<dbReference type="SUPFAM" id="SSF53623">
    <property type="entry name" value="MurD-like peptide ligases, catalytic domain"/>
    <property type="match status" value="1"/>
</dbReference>
<evidence type="ECO:0000313" key="6">
    <source>
        <dbReference type="Proteomes" id="UP000467840"/>
    </source>
</evidence>
<keyword evidence="3" id="KW-0547">Nucleotide-binding</keyword>
<dbReference type="GO" id="GO:0004326">
    <property type="term" value="F:tetrahydrofolylpolyglutamate synthase activity"/>
    <property type="evidence" value="ECO:0007669"/>
    <property type="project" value="InterPro"/>
</dbReference>
<dbReference type="GO" id="GO:0005524">
    <property type="term" value="F:ATP binding"/>
    <property type="evidence" value="ECO:0007669"/>
    <property type="project" value="UniProtKB-KW"/>
</dbReference>
<dbReference type="InterPro" id="IPR036565">
    <property type="entry name" value="Mur-like_cat_sf"/>
</dbReference>
<name>A0A6A6M347_HEVBR</name>
<evidence type="ECO:0000256" key="3">
    <source>
        <dbReference type="ARBA" id="ARBA00022741"/>
    </source>
</evidence>
<dbReference type="PANTHER" id="PTHR11136:SF5">
    <property type="entry name" value="FOLYLPOLYGLUTAMATE SYNTHASE, MITOCHONDRIAL"/>
    <property type="match status" value="1"/>
</dbReference>
<dbReference type="GO" id="GO:0005829">
    <property type="term" value="C:cytosol"/>
    <property type="evidence" value="ECO:0007669"/>
    <property type="project" value="TreeGrafter"/>
</dbReference>
<keyword evidence="2" id="KW-0436">Ligase</keyword>
<dbReference type="AlphaFoldDB" id="A0A6A6M347"/>
<dbReference type="EMBL" id="JAAGAX010000008">
    <property type="protein sequence ID" value="KAF2308121.1"/>
    <property type="molecule type" value="Genomic_DNA"/>
</dbReference>
<sequence>MEKTKAMAVKDSLQDLPLSNSYGTAMEALSSLITRQKRGTPSSIGGKYGKLDRMQMYLKVDVSIIEVGLGGRKDSTNVIKEPVVCGITPLGMDHTEDNQEGNIPEAFLRGLATAHLSGRAQVVYDSSSNCHSSSALLENSSGDLIFYLDGAHSPESMEVCAKWFSSAVQEIKQLPKLSSSSHDVESMKEVWAMVISKVKEVALTSLTKIEEGIYFSKAIFVPCISTYNKVTSGTSAIPSGISSQDLSWQFSLQRLWEKIIHGIDGDVLLDKSSKLASAETLPPREFLYEDASGCSPADGILACSSVISSLPLTINWLRDCVRETLPLEFRKNPNVYPVLGRKKVAK</sequence>
<protein>
    <recommendedName>
        <fullName evidence="7">Folylpolyglutamate synthase</fullName>
    </recommendedName>
</protein>
<accession>A0A6A6M347</accession>
<evidence type="ECO:0008006" key="7">
    <source>
        <dbReference type="Google" id="ProtNLM"/>
    </source>
</evidence>
<evidence type="ECO:0000313" key="5">
    <source>
        <dbReference type="EMBL" id="KAF2308121.1"/>
    </source>
</evidence>